<feature type="region of interest" description="Disordered" evidence="1">
    <location>
        <begin position="1"/>
        <end position="26"/>
    </location>
</feature>
<name>A0ABU2XTE2_9ACTN</name>
<dbReference type="RefSeq" id="WP_311729669.1">
    <property type="nucleotide sequence ID" value="NZ_JAVRFD010000031.1"/>
</dbReference>
<organism evidence="2 3">
    <name type="scientific">Streptomyces lonegramiae</name>
    <dbReference type="NCBI Taxonomy" id="3075524"/>
    <lineage>
        <taxon>Bacteria</taxon>
        <taxon>Bacillati</taxon>
        <taxon>Actinomycetota</taxon>
        <taxon>Actinomycetes</taxon>
        <taxon>Kitasatosporales</taxon>
        <taxon>Streptomycetaceae</taxon>
        <taxon>Streptomyces</taxon>
    </lineage>
</organism>
<evidence type="ECO:0000256" key="1">
    <source>
        <dbReference type="SAM" id="MobiDB-lite"/>
    </source>
</evidence>
<reference evidence="2" key="1">
    <citation type="submission" date="2024-05" db="EMBL/GenBank/DDBJ databases">
        <title>30 novel species of actinomycetes from the DSMZ collection.</title>
        <authorList>
            <person name="Nouioui I."/>
        </authorList>
    </citation>
    <scope>NUCLEOTIDE SEQUENCE</scope>
    <source>
        <strain evidence="2">DSM 41529</strain>
    </source>
</reference>
<evidence type="ECO:0008006" key="4">
    <source>
        <dbReference type="Google" id="ProtNLM"/>
    </source>
</evidence>
<sequence length="203" mass="21713">MRTARNRFRAAAPAAEPAGGAGRPRGVLPVSLRRAVSASLLAASLTSLSTACGQQHPAVGVPPVNRADGGTPSSPPGTPSRQGRVDTGLVYFTSAPGAVREVRAVLRRPDELSAFARLFGERSREITARAKDIDFTRTPLVGWSTITGCAQWPSARLHRTDDTLRLIPAPHPKPPPECYAPFHTIAVFQVPEDRLPAQPRFAD</sequence>
<gene>
    <name evidence="2" type="ORF">RND15_41490</name>
</gene>
<protein>
    <recommendedName>
        <fullName evidence="4">Lipoprotein</fullName>
    </recommendedName>
</protein>
<evidence type="ECO:0000313" key="3">
    <source>
        <dbReference type="Proteomes" id="UP001180754"/>
    </source>
</evidence>
<accession>A0ABU2XTE2</accession>
<keyword evidence="3" id="KW-1185">Reference proteome</keyword>
<feature type="compositionally biased region" description="Low complexity" evidence="1">
    <location>
        <begin position="9"/>
        <end position="26"/>
    </location>
</feature>
<evidence type="ECO:0000313" key="2">
    <source>
        <dbReference type="EMBL" id="MDT0549102.1"/>
    </source>
</evidence>
<proteinExistence type="predicted"/>
<feature type="region of interest" description="Disordered" evidence="1">
    <location>
        <begin position="53"/>
        <end position="85"/>
    </location>
</feature>
<dbReference type="EMBL" id="JAVRFD010000031">
    <property type="protein sequence ID" value="MDT0549102.1"/>
    <property type="molecule type" value="Genomic_DNA"/>
</dbReference>
<dbReference type="Proteomes" id="UP001180754">
    <property type="component" value="Unassembled WGS sequence"/>
</dbReference>
<comment type="caution">
    <text evidence="2">The sequence shown here is derived from an EMBL/GenBank/DDBJ whole genome shotgun (WGS) entry which is preliminary data.</text>
</comment>